<evidence type="ECO:0000256" key="1">
    <source>
        <dbReference type="SAM" id="MobiDB-lite"/>
    </source>
</evidence>
<dbReference type="AlphaFoldDB" id="A0ABD0KIJ4"/>
<accession>A0ABD0KIJ4</accession>
<evidence type="ECO:0000313" key="3">
    <source>
        <dbReference type="Proteomes" id="UP001519460"/>
    </source>
</evidence>
<dbReference type="Proteomes" id="UP001519460">
    <property type="component" value="Unassembled WGS sequence"/>
</dbReference>
<name>A0ABD0KIJ4_9CAEN</name>
<gene>
    <name evidence="2" type="ORF">BaRGS_00021857</name>
</gene>
<feature type="region of interest" description="Disordered" evidence="1">
    <location>
        <begin position="88"/>
        <end position="120"/>
    </location>
</feature>
<feature type="compositionally biased region" description="Polar residues" evidence="1">
    <location>
        <begin position="88"/>
        <end position="97"/>
    </location>
</feature>
<sequence length="120" mass="12882">IPGSPPFDDKIPGTTSFDDKIPGTTSFDKIPEKDVKKQGTTGRGHTLQKSLPKGDKLGFKGRQPDKFLSTLSAECVYVTRLGQQTRTWANNAQTPSPRNMAPPRCLVPSGSAPSHVGASF</sequence>
<proteinExistence type="predicted"/>
<feature type="compositionally biased region" description="Basic and acidic residues" evidence="1">
    <location>
        <begin position="7"/>
        <end position="21"/>
    </location>
</feature>
<comment type="caution">
    <text evidence="2">The sequence shown here is derived from an EMBL/GenBank/DDBJ whole genome shotgun (WGS) entry which is preliminary data.</text>
</comment>
<feature type="non-terminal residue" evidence="2">
    <location>
        <position position="1"/>
    </location>
</feature>
<organism evidence="2 3">
    <name type="scientific">Batillaria attramentaria</name>
    <dbReference type="NCBI Taxonomy" id="370345"/>
    <lineage>
        <taxon>Eukaryota</taxon>
        <taxon>Metazoa</taxon>
        <taxon>Spiralia</taxon>
        <taxon>Lophotrochozoa</taxon>
        <taxon>Mollusca</taxon>
        <taxon>Gastropoda</taxon>
        <taxon>Caenogastropoda</taxon>
        <taxon>Sorbeoconcha</taxon>
        <taxon>Cerithioidea</taxon>
        <taxon>Batillariidae</taxon>
        <taxon>Batillaria</taxon>
    </lineage>
</organism>
<feature type="region of interest" description="Disordered" evidence="1">
    <location>
        <begin position="1"/>
        <end position="59"/>
    </location>
</feature>
<keyword evidence="3" id="KW-1185">Reference proteome</keyword>
<reference evidence="2 3" key="1">
    <citation type="journal article" date="2023" name="Sci. Data">
        <title>Genome assembly of the Korean intertidal mud-creeper Batillaria attramentaria.</title>
        <authorList>
            <person name="Patra A.K."/>
            <person name="Ho P.T."/>
            <person name="Jun S."/>
            <person name="Lee S.J."/>
            <person name="Kim Y."/>
            <person name="Won Y.J."/>
        </authorList>
    </citation>
    <scope>NUCLEOTIDE SEQUENCE [LARGE SCALE GENOMIC DNA]</scope>
    <source>
        <strain evidence="2">Wonlab-2016</strain>
    </source>
</reference>
<dbReference type="EMBL" id="JACVVK020000172">
    <property type="protein sequence ID" value="KAK7486886.1"/>
    <property type="molecule type" value="Genomic_DNA"/>
</dbReference>
<evidence type="ECO:0000313" key="2">
    <source>
        <dbReference type="EMBL" id="KAK7486886.1"/>
    </source>
</evidence>
<protein>
    <submittedName>
        <fullName evidence="2">Uncharacterized protein</fullName>
    </submittedName>
</protein>